<dbReference type="Gene3D" id="2.40.128.20">
    <property type="match status" value="1"/>
</dbReference>
<dbReference type="InterPro" id="IPR002446">
    <property type="entry name" value="Lipocalin_bac"/>
</dbReference>
<feature type="chain" id="PRO_5041501330" description="Outer membrane lipoprotein Blc" evidence="2">
    <location>
        <begin position="22"/>
        <end position="180"/>
    </location>
</feature>
<reference evidence="5" key="2">
    <citation type="submission" date="2022-06" db="EMBL/GenBank/DDBJ databases">
        <title>Detection of beta-lactamases in bacteria of animal origin.</title>
        <authorList>
            <person name="Mlynarcik P."/>
            <person name="Zdarska V."/>
            <person name="Chudobova H."/>
            <person name="Prochazkova P."/>
            <person name="Hricova K."/>
            <person name="Mezerova K."/>
            <person name="Bardon J."/>
            <person name="Dolejska M."/>
            <person name="Sukkar I."/>
            <person name="Kolar M."/>
        </authorList>
    </citation>
    <scope>NUCLEOTIDE SEQUENCE</scope>
    <source>
        <strain evidence="5">S 300-3</strain>
    </source>
</reference>
<keyword evidence="2" id="KW-0472">Membrane</keyword>
<evidence type="ECO:0000256" key="2">
    <source>
        <dbReference type="PIRNR" id="PIRNR036893"/>
    </source>
</evidence>
<dbReference type="PROSITE" id="PS51257">
    <property type="entry name" value="PROKAR_LIPOPROTEIN"/>
    <property type="match status" value="1"/>
</dbReference>
<dbReference type="PANTHER" id="PTHR10612:SF34">
    <property type="entry name" value="APOLIPOPROTEIN D"/>
    <property type="match status" value="1"/>
</dbReference>
<evidence type="ECO:0000313" key="7">
    <source>
        <dbReference type="Proteomes" id="UP000269134"/>
    </source>
</evidence>
<dbReference type="SUPFAM" id="SSF50814">
    <property type="entry name" value="Lipocalins"/>
    <property type="match status" value="1"/>
</dbReference>
<evidence type="ECO:0000256" key="1">
    <source>
        <dbReference type="ARBA" id="ARBA00006889"/>
    </source>
</evidence>
<protein>
    <recommendedName>
        <fullName evidence="2">Outer membrane lipoprotein Blc</fullName>
    </recommendedName>
</protein>
<proteinExistence type="inferred from homology"/>
<feature type="domain" description="Lipocalin/cytosolic fatty-acid binding" evidence="4">
    <location>
        <begin position="31"/>
        <end position="176"/>
    </location>
</feature>
<dbReference type="EMBL" id="RFFL01000001">
    <property type="protein sequence ID" value="RMI03118.1"/>
    <property type="molecule type" value="Genomic_DNA"/>
</dbReference>
<dbReference type="Proteomes" id="UP001165292">
    <property type="component" value="Unassembled WGS sequence"/>
</dbReference>
<dbReference type="EMBL" id="JAMYBS010000002">
    <property type="protein sequence ID" value="MCO7543656.1"/>
    <property type="molecule type" value="Genomic_DNA"/>
</dbReference>
<evidence type="ECO:0000259" key="4">
    <source>
        <dbReference type="Pfam" id="PF08212"/>
    </source>
</evidence>
<dbReference type="GeneID" id="84607657"/>
<dbReference type="GO" id="GO:0008289">
    <property type="term" value="F:lipid binding"/>
    <property type="evidence" value="ECO:0007669"/>
    <property type="project" value="UniProtKB-UniRule"/>
</dbReference>
<reference evidence="6 7" key="1">
    <citation type="submission" date="2018-10" db="EMBL/GenBank/DDBJ databases">
        <title>Pseudomonas sp. GL14 genome.</title>
        <authorList>
            <person name="Peng J."/>
            <person name="Liu Z.-P."/>
        </authorList>
    </citation>
    <scope>NUCLEOTIDE SEQUENCE [LARGE SCALE GENOMIC DNA]</scope>
    <source>
        <strain evidence="6 7">GL14</strain>
    </source>
</reference>
<comment type="subunit">
    <text evidence="2">Homodimer.</text>
</comment>
<dbReference type="Proteomes" id="UP000269134">
    <property type="component" value="Unassembled WGS sequence"/>
</dbReference>
<dbReference type="CDD" id="cd19438">
    <property type="entry name" value="lipocalin_Blc-like"/>
    <property type="match status" value="1"/>
</dbReference>
<feature type="lipid moiety-binding region" description="N-palmitoyl cysteine" evidence="3">
    <location>
        <position position="16"/>
    </location>
</feature>
<comment type="caution">
    <text evidence="5">The sequence shown here is derived from an EMBL/GenBank/DDBJ whole genome shotgun (WGS) entry which is preliminary data.</text>
</comment>
<dbReference type="InterPro" id="IPR047202">
    <property type="entry name" value="Lipocalin_Blc-like_dom"/>
</dbReference>
<dbReference type="InterPro" id="IPR012674">
    <property type="entry name" value="Calycin"/>
</dbReference>
<organism evidence="5 8">
    <name type="scientific">Stutzerimonas nitrititolerans</name>
    <dbReference type="NCBI Taxonomy" id="2482751"/>
    <lineage>
        <taxon>Bacteria</taxon>
        <taxon>Pseudomonadati</taxon>
        <taxon>Pseudomonadota</taxon>
        <taxon>Gammaproteobacteria</taxon>
        <taxon>Pseudomonadales</taxon>
        <taxon>Pseudomonadaceae</taxon>
        <taxon>Stutzerimonas</taxon>
    </lineage>
</organism>
<dbReference type="PRINTS" id="PR01171">
    <property type="entry name" value="BCTLIPOCALIN"/>
</dbReference>
<dbReference type="GO" id="GO:0006950">
    <property type="term" value="P:response to stress"/>
    <property type="evidence" value="ECO:0007669"/>
    <property type="project" value="UniProtKB-ARBA"/>
</dbReference>
<keyword evidence="3" id="KW-0564">Palmitate</keyword>
<evidence type="ECO:0000313" key="6">
    <source>
        <dbReference type="EMBL" id="RMI03118.1"/>
    </source>
</evidence>
<keyword evidence="2 3" id="KW-0449">Lipoprotein</keyword>
<comment type="function">
    <text evidence="2">Involved in the storage or transport of lipids necessary for membrane maintenance under stressful conditions. Displays a binding preference for lysophospholipids.</text>
</comment>
<dbReference type="AlphaFoldDB" id="A0AA42BBU7"/>
<dbReference type="InterPro" id="IPR022271">
    <property type="entry name" value="Lipocalin_ApoD"/>
</dbReference>
<name>A0AA42BBU7_9GAMM</name>
<keyword evidence="2" id="KW-0998">Cell outer membrane</keyword>
<dbReference type="InterPro" id="IPR000566">
    <property type="entry name" value="Lipocln_cytosolic_FA-bd_dom"/>
</dbReference>
<dbReference type="RefSeq" id="WP_014854429.1">
    <property type="nucleotide sequence ID" value="NZ_DALZVU010000002.1"/>
</dbReference>
<dbReference type="Pfam" id="PF08212">
    <property type="entry name" value="Lipocalin_2"/>
    <property type="match status" value="1"/>
</dbReference>
<comment type="subcellular location">
    <subcellularLocation>
        <location evidence="2">Cell outer membrane</location>
    </subcellularLocation>
</comment>
<comment type="similarity">
    <text evidence="1 2">Belongs to the calycin superfamily. Lipocalin family.</text>
</comment>
<sequence>MRIAAALFSALLLAGCASSNAVDAPRTVGDVDLQRYQGTWYEQARLPMFFQRDCVRSEARYRLQDEGRVEVVNRCETASGEWKEARGEAVPQQPGRTDKLWVRFDNWFSNLFPGLSKGHYWVLYLDDDYSVALVGSPDRDYLWLLSREERIDSATRERLLDEAHRRGYDTDELIWRGEAR</sequence>
<dbReference type="GO" id="GO:0009279">
    <property type="term" value="C:cell outer membrane"/>
    <property type="evidence" value="ECO:0007669"/>
    <property type="project" value="UniProtKB-SubCell"/>
</dbReference>
<evidence type="ECO:0000256" key="3">
    <source>
        <dbReference type="PIRSR" id="PIRSR036893-52"/>
    </source>
</evidence>
<feature type="signal peptide" evidence="2">
    <location>
        <begin position="1"/>
        <end position="21"/>
    </location>
</feature>
<accession>A0AA42BBU7</accession>
<dbReference type="PIRSF" id="PIRSF036893">
    <property type="entry name" value="Lipocalin_ApoD"/>
    <property type="match status" value="1"/>
</dbReference>
<keyword evidence="2" id="KW-0732">Signal</keyword>
<feature type="lipid moiety-binding region" description="S-diacylglycerol cysteine" evidence="3">
    <location>
        <position position="16"/>
    </location>
</feature>
<evidence type="ECO:0000313" key="5">
    <source>
        <dbReference type="EMBL" id="MCO7543656.1"/>
    </source>
</evidence>
<keyword evidence="7" id="KW-1185">Reference proteome</keyword>
<evidence type="ECO:0000313" key="8">
    <source>
        <dbReference type="Proteomes" id="UP001165292"/>
    </source>
</evidence>
<keyword evidence="2" id="KW-0446">Lipid-binding</keyword>
<gene>
    <name evidence="6" type="ORF">EA795_01260</name>
    <name evidence="5" type="ORF">NJF43_02680</name>
</gene>
<dbReference type="PANTHER" id="PTHR10612">
    <property type="entry name" value="APOLIPOPROTEIN D"/>
    <property type="match status" value="1"/>
</dbReference>